<dbReference type="Proteomes" id="UP000811365">
    <property type="component" value="Unassembled WGS sequence"/>
</dbReference>
<dbReference type="AlphaFoldDB" id="A0A9E1GMY2"/>
<evidence type="ECO:0000313" key="2">
    <source>
        <dbReference type="Proteomes" id="UP000811365"/>
    </source>
</evidence>
<dbReference type="EMBL" id="JAGZYH010000082">
    <property type="protein sequence ID" value="MBS6623239.1"/>
    <property type="molecule type" value="Genomic_DNA"/>
</dbReference>
<name>A0A9E1GMY2_9FIRM</name>
<proteinExistence type="predicted"/>
<organism evidence="1 2">
    <name type="scientific">Faecalibacterium prausnitzii</name>
    <dbReference type="NCBI Taxonomy" id="853"/>
    <lineage>
        <taxon>Bacteria</taxon>
        <taxon>Bacillati</taxon>
        <taxon>Bacillota</taxon>
        <taxon>Clostridia</taxon>
        <taxon>Eubacteriales</taxon>
        <taxon>Oscillospiraceae</taxon>
        <taxon>Faecalibacterium</taxon>
    </lineage>
</organism>
<protein>
    <submittedName>
        <fullName evidence="1">Uncharacterized protein</fullName>
    </submittedName>
</protein>
<comment type="caution">
    <text evidence="1">The sequence shown here is derived from an EMBL/GenBank/DDBJ whole genome shotgun (WGS) entry which is preliminary data.</text>
</comment>
<gene>
    <name evidence="1" type="ORF">KH315_13990</name>
</gene>
<accession>A0A9E1GMY2</accession>
<sequence length="88" mass="9874">MSFNTNHHDYSKLLANLSARLERCLKAEPEVDHRHELALISAEAQIINRHLLDQFIASLDNEDSEDLAEASNAAGRLAHIAYNHTLKA</sequence>
<evidence type="ECO:0000313" key="1">
    <source>
        <dbReference type="EMBL" id="MBS6623239.1"/>
    </source>
</evidence>
<reference evidence="1" key="1">
    <citation type="submission" date="2021-02" db="EMBL/GenBank/DDBJ databases">
        <title>Infant gut strain persistence is associated with maternal origin, phylogeny, and functional potential including surface adhesion and iron acquisition.</title>
        <authorList>
            <person name="Lou Y.C."/>
        </authorList>
    </citation>
    <scope>NUCLEOTIDE SEQUENCE</scope>
    <source>
        <strain evidence="1">L2_039_000G1_dasL2_039_000G1_maxbin2.maxbin.077</strain>
    </source>
</reference>